<reference evidence="3" key="2">
    <citation type="journal article" date="2017" name="J. Anim. Genet.">
        <title>Multiple reference genome sequences of hot pepper reveal the massive evolution of plant disease resistance genes by retroduplication.</title>
        <authorList>
            <person name="Kim S."/>
            <person name="Park J."/>
            <person name="Yeom S.-I."/>
            <person name="Kim Y.-M."/>
            <person name="Seo E."/>
            <person name="Kim K.-T."/>
            <person name="Kim M.-S."/>
            <person name="Lee J.M."/>
            <person name="Cheong K."/>
            <person name="Shin H.-S."/>
            <person name="Kim S.-B."/>
            <person name="Han K."/>
            <person name="Lee J."/>
            <person name="Park M."/>
            <person name="Lee H.-A."/>
            <person name="Lee H.-Y."/>
            <person name="Lee Y."/>
            <person name="Oh S."/>
            <person name="Lee J.H."/>
            <person name="Choi E."/>
            <person name="Choi E."/>
            <person name="Lee S.E."/>
            <person name="Jeon J."/>
            <person name="Kim H."/>
            <person name="Choi G."/>
            <person name="Song H."/>
            <person name="Lee J."/>
            <person name="Lee S.-C."/>
            <person name="Kwon J.-K."/>
            <person name="Lee H.-Y."/>
            <person name="Koo N."/>
            <person name="Hong Y."/>
            <person name="Kim R.W."/>
            <person name="Kang W.-H."/>
            <person name="Huh J.H."/>
            <person name="Kang B.-C."/>
            <person name="Yang T.-J."/>
            <person name="Lee Y.-H."/>
            <person name="Bennetzen J.L."/>
            <person name="Choi D."/>
        </authorList>
    </citation>
    <scope>NUCLEOTIDE SEQUENCE [LARGE SCALE GENOMIC DNA]</scope>
    <source>
        <strain evidence="3">cv. PBC81</strain>
    </source>
</reference>
<proteinExistence type="predicted"/>
<sequence length="283" mass="31703">MNQNKLSLSHSNVAAQTFKLPLIPSLALYILFALFLFALSVSLFILVVVHNPLFFLFFLFLFSLIAAFLLWNSLSYRYNTTILHYLHSLPDSDLTVASHGHLVKITGHVSCGNASLESSYEKVGRCVYASTLLFECGELGLKPVDVKESCFGWRLVYSERLSTDFYITDNNSGIRAFVKAGPDSRVIPLIKESRLVTTAKNCKVLASHMRKWLRDRNLSSEARLLRLEEGYIKEGSSISVFGVLQRSNEVMVITPPQELISTGCLWKKLLLPVDVDGLILAIP</sequence>
<reference evidence="2 3" key="1">
    <citation type="journal article" date="2017" name="Genome Biol.">
        <title>New reference genome sequences of hot pepper reveal the massive evolution of plant disease-resistance genes by retroduplication.</title>
        <authorList>
            <person name="Kim S."/>
            <person name="Park J."/>
            <person name="Yeom S.I."/>
            <person name="Kim Y.M."/>
            <person name="Seo E."/>
            <person name="Kim K.T."/>
            <person name="Kim M.S."/>
            <person name="Lee J.M."/>
            <person name="Cheong K."/>
            <person name="Shin H.S."/>
            <person name="Kim S.B."/>
            <person name="Han K."/>
            <person name="Lee J."/>
            <person name="Park M."/>
            <person name="Lee H.A."/>
            <person name="Lee H.Y."/>
            <person name="Lee Y."/>
            <person name="Oh S."/>
            <person name="Lee J.H."/>
            <person name="Choi E."/>
            <person name="Choi E."/>
            <person name="Lee S.E."/>
            <person name="Jeon J."/>
            <person name="Kim H."/>
            <person name="Choi G."/>
            <person name="Song H."/>
            <person name="Lee J."/>
            <person name="Lee S.C."/>
            <person name="Kwon J.K."/>
            <person name="Lee H.Y."/>
            <person name="Koo N."/>
            <person name="Hong Y."/>
            <person name="Kim R.W."/>
            <person name="Kang W.H."/>
            <person name="Huh J.H."/>
            <person name="Kang B.C."/>
            <person name="Yang T.J."/>
            <person name="Lee Y.H."/>
            <person name="Bennetzen J.L."/>
            <person name="Choi D."/>
        </authorList>
    </citation>
    <scope>NUCLEOTIDE SEQUENCE [LARGE SCALE GENOMIC DNA]</scope>
    <source>
        <strain evidence="3">cv. PBC81</strain>
    </source>
</reference>
<dbReference type="OrthoDB" id="1875545at2759"/>
<evidence type="ECO:0000256" key="1">
    <source>
        <dbReference type="SAM" id="Phobius"/>
    </source>
</evidence>
<keyword evidence="1" id="KW-1133">Transmembrane helix</keyword>
<keyword evidence="1" id="KW-0812">Transmembrane</keyword>
<name>A0A2G2W6V3_CAPBA</name>
<dbReference type="STRING" id="33114.A0A2G2W6V3"/>
<evidence type="ECO:0000313" key="2">
    <source>
        <dbReference type="EMBL" id="PHT40956.1"/>
    </source>
</evidence>
<feature type="transmembrane region" description="Helical" evidence="1">
    <location>
        <begin position="53"/>
        <end position="71"/>
    </location>
</feature>
<dbReference type="EMBL" id="MLFT02000008">
    <property type="protein sequence ID" value="PHT40956.1"/>
    <property type="molecule type" value="Genomic_DNA"/>
</dbReference>
<keyword evidence="3" id="KW-1185">Reference proteome</keyword>
<accession>A0A2G2W6V3</accession>
<keyword evidence="1" id="KW-0472">Membrane</keyword>
<gene>
    <name evidence="2" type="ORF">CQW23_19810</name>
</gene>
<dbReference type="InterPro" id="IPR040339">
    <property type="entry name" value="At1g16860-like"/>
</dbReference>
<evidence type="ECO:0000313" key="3">
    <source>
        <dbReference type="Proteomes" id="UP000224567"/>
    </source>
</evidence>
<dbReference type="AlphaFoldDB" id="A0A2G2W6V3"/>
<dbReference type="PANTHER" id="PTHR33709">
    <property type="entry name" value="OSJNBA0035M09.9 PROTEIN"/>
    <property type="match status" value="1"/>
</dbReference>
<comment type="caution">
    <text evidence="2">The sequence shown here is derived from an EMBL/GenBank/DDBJ whole genome shotgun (WGS) entry which is preliminary data.</text>
</comment>
<dbReference type="Proteomes" id="UP000224567">
    <property type="component" value="Unassembled WGS sequence"/>
</dbReference>
<feature type="transmembrane region" description="Helical" evidence="1">
    <location>
        <begin position="26"/>
        <end position="47"/>
    </location>
</feature>
<organism evidence="2 3">
    <name type="scientific">Capsicum baccatum</name>
    <name type="common">Peruvian pepper</name>
    <dbReference type="NCBI Taxonomy" id="33114"/>
    <lineage>
        <taxon>Eukaryota</taxon>
        <taxon>Viridiplantae</taxon>
        <taxon>Streptophyta</taxon>
        <taxon>Embryophyta</taxon>
        <taxon>Tracheophyta</taxon>
        <taxon>Spermatophyta</taxon>
        <taxon>Magnoliopsida</taxon>
        <taxon>eudicotyledons</taxon>
        <taxon>Gunneridae</taxon>
        <taxon>Pentapetalae</taxon>
        <taxon>asterids</taxon>
        <taxon>lamiids</taxon>
        <taxon>Solanales</taxon>
        <taxon>Solanaceae</taxon>
        <taxon>Solanoideae</taxon>
        <taxon>Capsiceae</taxon>
        <taxon>Capsicum</taxon>
    </lineage>
</organism>
<dbReference type="PANTHER" id="PTHR33709:SF20">
    <property type="entry name" value="OS04G0541900 PROTEIN"/>
    <property type="match status" value="1"/>
</dbReference>
<protein>
    <submittedName>
        <fullName evidence="2">Uncharacterized protein</fullName>
    </submittedName>
</protein>